<evidence type="ECO:0000313" key="3">
    <source>
        <dbReference type="Proteomes" id="UP001161325"/>
    </source>
</evidence>
<feature type="domain" description="HTH cro/C1-type" evidence="1">
    <location>
        <begin position="16"/>
        <end position="68"/>
    </location>
</feature>
<gene>
    <name evidence="2" type="ORF">rosag_15580</name>
</gene>
<reference evidence="2" key="1">
    <citation type="submission" date="2022-08" db="EMBL/GenBank/DDBJ databases">
        <title>Draft genome sequencing of Roseisolibacter agri AW1220.</title>
        <authorList>
            <person name="Tobiishi Y."/>
            <person name="Tonouchi A."/>
        </authorList>
    </citation>
    <scope>NUCLEOTIDE SEQUENCE</scope>
    <source>
        <strain evidence="2">AW1220</strain>
    </source>
</reference>
<evidence type="ECO:0000259" key="1">
    <source>
        <dbReference type="Pfam" id="PF13443"/>
    </source>
</evidence>
<protein>
    <recommendedName>
        <fullName evidence="1">HTH cro/C1-type domain-containing protein</fullName>
    </recommendedName>
</protein>
<dbReference type="AlphaFoldDB" id="A0AA37V0S0"/>
<dbReference type="InterPro" id="IPR010982">
    <property type="entry name" value="Lambda_DNA-bd_dom_sf"/>
</dbReference>
<keyword evidence="3" id="KW-1185">Reference proteome</keyword>
<dbReference type="Proteomes" id="UP001161325">
    <property type="component" value="Unassembled WGS sequence"/>
</dbReference>
<sequence>MSGKPPLLAYPALPDRLRELMAVREFTASSLIRAAGVPRQQFYQAYSEGRASAPTLERLANALGVTEGVLTSGDPAVALESTSEGMTATMPLSLPHHFSPRARAFVYRFLAELSEAGAMEEELTSARNLLTRPDNYTYNFDGRRQEMTDDDHLLELEAMTDAIRLLLVRRREKRGLPALRLHAATR</sequence>
<accession>A0AA37V0S0</accession>
<proteinExistence type="predicted"/>
<dbReference type="CDD" id="cd00093">
    <property type="entry name" value="HTH_XRE"/>
    <property type="match status" value="1"/>
</dbReference>
<name>A0AA37V0S0_9BACT</name>
<dbReference type="InterPro" id="IPR001387">
    <property type="entry name" value="Cro/C1-type_HTH"/>
</dbReference>
<dbReference type="Pfam" id="PF13443">
    <property type="entry name" value="HTH_26"/>
    <property type="match status" value="1"/>
</dbReference>
<organism evidence="2 3">
    <name type="scientific">Roseisolibacter agri</name>
    <dbReference type="NCBI Taxonomy" id="2014610"/>
    <lineage>
        <taxon>Bacteria</taxon>
        <taxon>Pseudomonadati</taxon>
        <taxon>Gemmatimonadota</taxon>
        <taxon>Gemmatimonadia</taxon>
        <taxon>Gemmatimonadales</taxon>
        <taxon>Gemmatimonadaceae</taxon>
        <taxon>Roseisolibacter</taxon>
    </lineage>
</organism>
<dbReference type="EMBL" id="BRXS01000002">
    <property type="protein sequence ID" value="GLC25045.1"/>
    <property type="molecule type" value="Genomic_DNA"/>
</dbReference>
<dbReference type="Gene3D" id="1.10.260.40">
    <property type="entry name" value="lambda repressor-like DNA-binding domains"/>
    <property type="match status" value="1"/>
</dbReference>
<dbReference type="GO" id="GO:0003677">
    <property type="term" value="F:DNA binding"/>
    <property type="evidence" value="ECO:0007669"/>
    <property type="project" value="InterPro"/>
</dbReference>
<dbReference type="SUPFAM" id="SSF47413">
    <property type="entry name" value="lambda repressor-like DNA-binding domains"/>
    <property type="match status" value="1"/>
</dbReference>
<comment type="caution">
    <text evidence="2">The sequence shown here is derived from an EMBL/GenBank/DDBJ whole genome shotgun (WGS) entry which is preliminary data.</text>
</comment>
<evidence type="ECO:0000313" key="2">
    <source>
        <dbReference type="EMBL" id="GLC25045.1"/>
    </source>
</evidence>